<dbReference type="InterPro" id="IPR023430">
    <property type="entry name" value="Pept_HybD-like_dom_sf"/>
</dbReference>
<dbReference type="NCBIfam" id="TIGR01441">
    <property type="entry name" value="GPR"/>
    <property type="match status" value="1"/>
</dbReference>
<keyword evidence="6" id="KW-1185">Reference proteome</keyword>
<dbReference type="EMBL" id="FUWM01000022">
    <property type="protein sequence ID" value="SJZ96613.1"/>
    <property type="molecule type" value="Genomic_DNA"/>
</dbReference>
<comment type="function">
    <text evidence="4">Initiates the rapid degradation of small, acid-soluble proteins during spore germination.</text>
</comment>
<name>A0A1T4PYM1_9FIRM</name>
<evidence type="ECO:0000256" key="3">
    <source>
        <dbReference type="ARBA" id="ARBA00023145"/>
    </source>
</evidence>
<comment type="similarity">
    <text evidence="4">Belongs to the peptidase A25 family.</text>
</comment>
<dbReference type="HAMAP" id="MF_00626">
    <property type="entry name" value="Germination_prot"/>
    <property type="match status" value="1"/>
</dbReference>
<proteinExistence type="inferred from homology"/>
<dbReference type="RefSeq" id="WP_078810801.1">
    <property type="nucleotide sequence ID" value="NZ_FUWM01000022.1"/>
</dbReference>
<evidence type="ECO:0000256" key="4">
    <source>
        <dbReference type="HAMAP-Rule" id="MF_00626"/>
    </source>
</evidence>
<feature type="propeptide" id="PRO_5010593245" evidence="4">
    <location>
        <begin position="1"/>
        <end position="15"/>
    </location>
</feature>
<dbReference type="InterPro" id="IPR005080">
    <property type="entry name" value="Peptidase_A25"/>
</dbReference>
<dbReference type="STRING" id="142842.SAMN02745118_02369"/>
<sequence length="336" mass="36420">MGNDNTPLDLSVLTDLAVESRNLAVERTGGEIEGVTLDEEQVDDAKITRIQVMNQQAAKAIGKKPGNYITIESEGLRQGQRPLHEYLSGVMADELNHLIHFENLNKNSDKEPTILVIGLGNWNATPDALGPRVAHHLLVTRHLYDAAPIEAREGMRPVCALAPGVLGLTGIETAEILKGVIDKVHPDLVIAVDSLAARESKHLASTIQISDTGIYPGSGLGKKRIGITREDMGVPVVALGVPTVINSVTIVSDTIDKIKEHEQLAGTDLNNRLQQINEEQKEEIINQILQPYLGDLIMAPKGIDKIIKDVGRVVAGGLNVALHPDIKEEDVSMYLQ</sequence>
<keyword evidence="1 4" id="KW-0645">Protease</keyword>
<gene>
    <name evidence="4" type="primary">gpr</name>
    <name evidence="5" type="ORF">SAMN02745118_02369</name>
</gene>
<evidence type="ECO:0000313" key="6">
    <source>
        <dbReference type="Proteomes" id="UP000190625"/>
    </source>
</evidence>
<keyword evidence="3 4" id="KW-0865">Zymogen</keyword>
<dbReference type="EC" id="3.4.24.78" evidence="4"/>
<organism evidence="5 6">
    <name type="scientific">Selenihalanaerobacter shriftii</name>
    <dbReference type="NCBI Taxonomy" id="142842"/>
    <lineage>
        <taxon>Bacteria</taxon>
        <taxon>Bacillati</taxon>
        <taxon>Bacillota</taxon>
        <taxon>Clostridia</taxon>
        <taxon>Halanaerobiales</taxon>
        <taxon>Halobacteroidaceae</taxon>
        <taxon>Selenihalanaerobacter</taxon>
    </lineage>
</organism>
<accession>A0A1T4PYM1</accession>
<dbReference type="PIRSF" id="PIRSF019549">
    <property type="entry name" value="Peptidase_A25"/>
    <property type="match status" value="1"/>
</dbReference>
<comment type="subunit">
    <text evidence="4">Homotetramer.</text>
</comment>
<reference evidence="6" key="1">
    <citation type="submission" date="2017-02" db="EMBL/GenBank/DDBJ databases">
        <authorList>
            <person name="Varghese N."/>
            <person name="Submissions S."/>
        </authorList>
    </citation>
    <scope>NUCLEOTIDE SEQUENCE [LARGE SCALE GENOMIC DNA]</scope>
    <source>
        <strain evidence="6">ATCC BAA-73</strain>
    </source>
</reference>
<keyword evidence="2 4" id="KW-0378">Hydrolase</keyword>
<dbReference type="GO" id="GO:0009847">
    <property type="term" value="P:spore germination"/>
    <property type="evidence" value="ECO:0007669"/>
    <property type="project" value="UniProtKB-UniRule"/>
</dbReference>
<dbReference type="GO" id="GO:0006508">
    <property type="term" value="P:proteolysis"/>
    <property type="evidence" value="ECO:0007669"/>
    <property type="project" value="UniProtKB-UniRule"/>
</dbReference>
<dbReference type="OrthoDB" id="9777293at2"/>
<dbReference type="AlphaFoldDB" id="A0A1T4PYM1"/>
<feature type="chain" id="PRO_5023496526" description="Germination protease" evidence="4">
    <location>
        <begin position="16"/>
        <end position="336"/>
    </location>
</feature>
<evidence type="ECO:0000313" key="5">
    <source>
        <dbReference type="EMBL" id="SJZ96613.1"/>
    </source>
</evidence>
<comment type="PTM">
    <text evidence="4">Autoproteolytically processed. The inactive tetrameric zymogen termed p46 autoprocesses to a smaller form termed p41, which is active only during spore germination.</text>
</comment>
<dbReference type="Pfam" id="PF03418">
    <property type="entry name" value="Peptidase_A25"/>
    <property type="match status" value="2"/>
</dbReference>
<dbReference type="SUPFAM" id="SSF53163">
    <property type="entry name" value="HybD-like"/>
    <property type="match status" value="1"/>
</dbReference>
<dbReference type="Proteomes" id="UP000190625">
    <property type="component" value="Unassembled WGS sequence"/>
</dbReference>
<dbReference type="GO" id="GO:0004222">
    <property type="term" value="F:metalloendopeptidase activity"/>
    <property type="evidence" value="ECO:0007669"/>
    <property type="project" value="UniProtKB-UniRule"/>
</dbReference>
<dbReference type="Gene3D" id="3.40.50.1450">
    <property type="entry name" value="HybD-like"/>
    <property type="match status" value="1"/>
</dbReference>
<protein>
    <recommendedName>
        <fullName evidence="4">Germination protease</fullName>
        <ecNumber evidence="4">3.4.24.78</ecNumber>
    </recommendedName>
    <alternativeName>
        <fullName evidence="4">GPR endopeptidase</fullName>
    </alternativeName>
    <alternativeName>
        <fullName evidence="4">Germination proteinase</fullName>
    </alternativeName>
    <alternativeName>
        <fullName evidence="4">Spore protease</fullName>
    </alternativeName>
</protein>
<evidence type="ECO:0000256" key="1">
    <source>
        <dbReference type="ARBA" id="ARBA00022670"/>
    </source>
</evidence>
<evidence type="ECO:0000256" key="2">
    <source>
        <dbReference type="ARBA" id="ARBA00022801"/>
    </source>
</evidence>
<comment type="catalytic activity">
    <reaction evidence="4">
        <text>Endopeptidase action with P4 Glu or Asp, P1 preferably Glu &gt; Asp, P1' hydrophobic and P2' Ala.</text>
        <dbReference type="EC" id="3.4.24.78"/>
    </reaction>
</comment>